<feature type="domain" description="Carbohydrate kinase PfkB" evidence="3">
    <location>
        <begin position="22"/>
        <end position="277"/>
    </location>
</feature>
<evidence type="ECO:0000256" key="2">
    <source>
        <dbReference type="ARBA" id="ARBA00022777"/>
    </source>
</evidence>
<keyword evidence="2 4" id="KW-0418">Kinase</keyword>
<evidence type="ECO:0000259" key="3">
    <source>
        <dbReference type="Pfam" id="PF00294"/>
    </source>
</evidence>
<protein>
    <submittedName>
        <fullName evidence="4">Putative carbohydrate kinase</fullName>
    </submittedName>
</protein>
<dbReference type="GO" id="GO:0005829">
    <property type="term" value="C:cytosol"/>
    <property type="evidence" value="ECO:0007669"/>
    <property type="project" value="TreeGrafter"/>
</dbReference>
<evidence type="ECO:0000313" key="4">
    <source>
        <dbReference type="EMBL" id="AAP58559.1"/>
    </source>
</evidence>
<sequence>MSLLVVGSVAFDAVETPFGKIDKMLGGSASHFSISASYFTDVRIVGVVGGDFTDAEQKVFDSHNVETSDLERVPDGETFRWYGRYDYDLNVAHTLDTKLNVFADFKPKLSSQSKSSRLVFLGNIQPDLQREVRQQIPDAELVALDTMNLWIETTRESLMKTIQGVDVVIINDAEARQLTELPNLIKAARAILSWGPRALIVKRGEYGAALFTNDSYFAIPAYPLESVFDPTGAGDTFAGGFMGYLSSQPTLDEAAMRRAMIFGSVMASFNVEEFGTARVQRLTYDEINERFHAFKEMTHFEEIPFERAVQEVR</sequence>
<accession>Q7X305</accession>
<dbReference type="EMBL" id="AY281355">
    <property type="protein sequence ID" value="AAP58559.1"/>
    <property type="molecule type" value="Genomic_DNA"/>
</dbReference>
<dbReference type="PANTHER" id="PTHR10584:SF166">
    <property type="entry name" value="RIBOKINASE"/>
    <property type="match status" value="1"/>
</dbReference>
<dbReference type="Gene3D" id="3.40.1190.20">
    <property type="match status" value="1"/>
</dbReference>
<name>Q7X305_9BACT</name>
<dbReference type="GO" id="GO:0016301">
    <property type="term" value="F:kinase activity"/>
    <property type="evidence" value="ECO:0007669"/>
    <property type="project" value="UniProtKB-KW"/>
</dbReference>
<keyword evidence="1" id="KW-0808">Transferase</keyword>
<dbReference type="SUPFAM" id="SSF53613">
    <property type="entry name" value="Ribokinase-like"/>
    <property type="match status" value="1"/>
</dbReference>
<dbReference type="InterPro" id="IPR029056">
    <property type="entry name" value="Ribokinase-like"/>
</dbReference>
<evidence type="ECO:0000256" key="1">
    <source>
        <dbReference type="ARBA" id="ARBA00022679"/>
    </source>
</evidence>
<organism evidence="4">
    <name type="scientific">uncultured Acidobacteriota bacterium</name>
    <dbReference type="NCBI Taxonomy" id="171953"/>
    <lineage>
        <taxon>Bacteria</taxon>
        <taxon>Pseudomonadati</taxon>
        <taxon>Acidobacteriota</taxon>
        <taxon>environmental samples</taxon>
    </lineage>
</organism>
<reference evidence="4" key="1">
    <citation type="journal article" date="2003" name="Mol. Microbiol.">
        <title>Acidobacteria form a coherent but highly diverse group within the bacterial domain: evidence from environmental genomics.</title>
        <authorList>
            <person name="Quaiser A."/>
            <person name="Ochsenreiter T."/>
            <person name="Lanz C."/>
            <person name="Schuster S.C."/>
            <person name="Treusch A.H."/>
            <person name="Eck J."/>
            <person name="Schleper C."/>
        </authorList>
    </citation>
    <scope>NUCLEOTIDE SEQUENCE</scope>
</reference>
<dbReference type="PANTHER" id="PTHR10584">
    <property type="entry name" value="SUGAR KINASE"/>
    <property type="match status" value="1"/>
</dbReference>
<dbReference type="PROSITE" id="PS00584">
    <property type="entry name" value="PFKB_KINASES_2"/>
    <property type="match status" value="1"/>
</dbReference>
<dbReference type="CDD" id="cd01946">
    <property type="entry name" value="ribokinase_group_C"/>
    <property type="match status" value="1"/>
</dbReference>
<dbReference type="Pfam" id="PF00294">
    <property type="entry name" value="PfkB"/>
    <property type="match status" value="1"/>
</dbReference>
<dbReference type="AlphaFoldDB" id="Q7X305"/>
<proteinExistence type="predicted"/>
<dbReference type="InterPro" id="IPR002173">
    <property type="entry name" value="Carboh/pur_kinase_PfkB_CS"/>
</dbReference>
<dbReference type="InterPro" id="IPR011611">
    <property type="entry name" value="PfkB_dom"/>
</dbReference>